<comment type="similarity">
    <text evidence="3">Belongs to the OpgD/OpgG family.</text>
</comment>
<evidence type="ECO:0000313" key="8">
    <source>
        <dbReference type="EMBL" id="AWI54579.1"/>
    </source>
</evidence>
<gene>
    <name evidence="8" type="ORF">DEH84_14975</name>
</gene>
<dbReference type="GO" id="GO:0030246">
    <property type="term" value="F:carbohydrate binding"/>
    <property type="evidence" value="ECO:0007669"/>
    <property type="project" value="InterPro"/>
</dbReference>
<dbReference type="UniPathway" id="UPA00637"/>
<dbReference type="KEGG" id="aon:DEH84_14975"/>
<evidence type="ECO:0000313" key="9">
    <source>
        <dbReference type="Proteomes" id="UP000244892"/>
    </source>
</evidence>
<dbReference type="PANTHER" id="PTHR30504">
    <property type="entry name" value="GLUCANS BIOSYNTHESIS PROTEIN"/>
    <property type="match status" value="1"/>
</dbReference>
<dbReference type="GO" id="GO:0003824">
    <property type="term" value="F:catalytic activity"/>
    <property type="evidence" value="ECO:0007669"/>
    <property type="project" value="InterPro"/>
</dbReference>
<dbReference type="RefSeq" id="WP_109037573.1">
    <property type="nucleotide sequence ID" value="NZ_CP029210.1"/>
</dbReference>
<dbReference type="Gene3D" id="2.60.40.10">
    <property type="entry name" value="Immunoglobulins"/>
    <property type="match status" value="1"/>
</dbReference>
<evidence type="ECO:0000256" key="2">
    <source>
        <dbReference type="ARBA" id="ARBA00005001"/>
    </source>
</evidence>
<dbReference type="PIRSF" id="PIRSF006281">
    <property type="entry name" value="MdoG"/>
    <property type="match status" value="1"/>
</dbReference>
<evidence type="ECO:0000256" key="5">
    <source>
        <dbReference type="ARBA" id="ARBA00022729"/>
    </source>
</evidence>
<dbReference type="Gene3D" id="2.70.98.10">
    <property type="match status" value="1"/>
</dbReference>
<accession>A0A2U8FU42</accession>
<dbReference type="Pfam" id="PF04349">
    <property type="entry name" value="MdoG"/>
    <property type="match status" value="1"/>
</dbReference>
<dbReference type="InterPro" id="IPR007444">
    <property type="entry name" value="Glucan_biosyn_MdoG_C"/>
</dbReference>
<dbReference type="SUPFAM" id="SSF74650">
    <property type="entry name" value="Galactose mutarotase-like"/>
    <property type="match status" value="1"/>
</dbReference>
<keyword evidence="9" id="KW-1185">Reference proteome</keyword>
<evidence type="ECO:0000259" key="7">
    <source>
        <dbReference type="Pfam" id="PF04349"/>
    </source>
</evidence>
<evidence type="ECO:0000256" key="6">
    <source>
        <dbReference type="ARBA" id="ARBA00022764"/>
    </source>
</evidence>
<protein>
    <recommendedName>
        <fullName evidence="4">Glucans biosynthesis protein G</fullName>
    </recommendedName>
</protein>
<dbReference type="EMBL" id="CP029210">
    <property type="protein sequence ID" value="AWI54579.1"/>
    <property type="molecule type" value="Genomic_DNA"/>
</dbReference>
<comment type="subcellular location">
    <subcellularLocation>
        <location evidence="1">Periplasm</location>
    </subcellularLocation>
</comment>
<dbReference type="InterPro" id="IPR011013">
    <property type="entry name" value="Gal_mutarotase_sf_dom"/>
</dbReference>
<keyword evidence="6" id="KW-0574">Periplasm</keyword>
<dbReference type="GO" id="GO:0051274">
    <property type="term" value="P:beta-glucan biosynthetic process"/>
    <property type="evidence" value="ECO:0007669"/>
    <property type="project" value="TreeGrafter"/>
</dbReference>
<dbReference type="FunFam" id="2.70.98.10:FF:000001">
    <property type="entry name" value="Glucans biosynthesis protein G"/>
    <property type="match status" value="1"/>
</dbReference>
<dbReference type="GO" id="GO:0030288">
    <property type="term" value="C:outer membrane-bounded periplasmic space"/>
    <property type="evidence" value="ECO:0007669"/>
    <property type="project" value="TreeGrafter"/>
</dbReference>
<evidence type="ECO:0000256" key="1">
    <source>
        <dbReference type="ARBA" id="ARBA00004418"/>
    </source>
</evidence>
<dbReference type="AlphaFoldDB" id="A0A2U8FU42"/>
<feature type="domain" description="Glucan biosynthesis periplasmic MdoG C-terminal" evidence="7">
    <location>
        <begin position="21"/>
        <end position="502"/>
    </location>
</feature>
<dbReference type="InterPro" id="IPR013783">
    <property type="entry name" value="Ig-like_fold"/>
</dbReference>
<comment type="pathway">
    <text evidence="2">Glycan metabolism; osmoregulated periplasmic glucan (OPG) biosynthesis.</text>
</comment>
<keyword evidence="5" id="KW-0732">Signal</keyword>
<dbReference type="SUPFAM" id="SSF81296">
    <property type="entry name" value="E set domains"/>
    <property type="match status" value="1"/>
</dbReference>
<dbReference type="InterPro" id="IPR014718">
    <property type="entry name" value="GH-type_carb-bd"/>
</dbReference>
<name>A0A2U8FU42_9BURK</name>
<evidence type="ECO:0000256" key="4">
    <source>
        <dbReference type="ARBA" id="ARBA00015376"/>
    </source>
</evidence>
<dbReference type="PANTHER" id="PTHR30504:SF4">
    <property type="entry name" value="GLUCANS BIOSYNTHESIS PROTEIN G"/>
    <property type="match status" value="1"/>
</dbReference>
<dbReference type="InterPro" id="IPR014438">
    <property type="entry name" value="Glucan_biosyn_MdoG/MdoD"/>
</dbReference>
<evidence type="ECO:0000256" key="3">
    <source>
        <dbReference type="ARBA" id="ARBA00009284"/>
    </source>
</evidence>
<organism evidence="8 9">
    <name type="scientific">Aquabacterium olei</name>
    <dbReference type="NCBI Taxonomy" id="1296669"/>
    <lineage>
        <taxon>Bacteria</taxon>
        <taxon>Pseudomonadati</taxon>
        <taxon>Pseudomonadota</taxon>
        <taxon>Betaproteobacteria</taxon>
        <taxon>Burkholderiales</taxon>
        <taxon>Aquabacterium</taxon>
    </lineage>
</organism>
<dbReference type="InterPro" id="IPR014756">
    <property type="entry name" value="Ig_E-set"/>
</dbReference>
<dbReference type="Proteomes" id="UP000244892">
    <property type="component" value="Chromosome"/>
</dbReference>
<dbReference type="OrthoDB" id="335750at2"/>
<proteinExistence type="inferred from homology"/>
<sequence length="506" mass="56439">MLLSFAALAPNAHAQSTPPVFGFDDVSALARALAGKPHEPASPAKALPATLQALNYDQTRDIRFRPAQARWRNEALPFELMFFHLGGYHQAPVTVEEIGPRQVVPVPYRSQLFDFGRNRLQPQAWGDIGFAGWRAHYAVNRPDYKDEVIAFLGASYFRAVGKGQQYGLSARGLAVDTVGGRGEEFPRFTRFWVQRPGPRDTALTAYALLDSPRVTGAYRFDIRPGVTTTVDVRMRLFLRQPVATLGIAPLTSMFVSGENQPHPEDYRPEVHDSDGLQVALATPDGQPGEWLWRPLRRPNSVQVNAFQATRLHGFGLMQRDRQFASYEDPEARYERRPSVWVEPLGQWGPGRVELVQLPAPDETHDNIVAYWVPQAMPAVGQPVDFAYRLHWEAEKTHLPPAGWARQTRLGRGWAPLPEGETQYVVDFTGAALDGLPASARVEAVASVGAGGELLEQHAFRNEPGGAWRMTLRVRRTHPTQPVELRAFLRRGGDALTETWTTQLPTP</sequence>
<reference evidence="8 9" key="1">
    <citation type="submission" date="2018-05" db="EMBL/GenBank/DDBJ databases">
        <title>complete genome sequence of Aquabacterium olei NBRC 110486.</title>
        <authorList>
            <person name="Tang B."/>
            <person name="Chang J."/>
            <person name="Zhang L."/>
            <person name="Yang H."/>
        </authorList>
    </citation>
    <scope>NUCLEOTIDE SEQUENCE [LARGE SCALE GENOMIC DNA]</scope>
    <source>
        <strain evidence="8 9">NBRC 110486</strain>
    </source>
</reference>